<comment type="subcellular location">
    <subcellularLocation>
        <location evidence="1">Membrane</location>
    </subcellularLocation>
</comment>
<evidence type="ECO:0000256" key="3">
    <source>
        <dbReference type="SAM" id="Phobius"/>
    </source>
</evidence>
<accession>A0A0F9S5K5</accession>
<dbReference type="Pfam" id="PF03717">
    <property type="entry name" value="PBP_dimer"/>
    <property type="match status" value="1"/>
</dbReference>
<dbReference type="InterPro" id="IPR036138">
    <property type="entry name" value="PBP_dimer_sf"/>
</dbReference>
<keyword evidence="2 3" id="KW-0472">Membrane</keyword>
<reference evidence="6" key="1">
    <citation type="journal article" date="2015" name="Nature">
        <title>Complex archaea that bridge the gap between prokaryotes and eukaryotes.</title>
        <authorList>
            <person name="Spang A."/>
            <person name="Saw J.H."/>
            <person name="Jorgensen S.L."/>
            <person name="Zaremba-Niedzwiedzka K."/>
            <person name="Martijn J."/>
            <person name="Lind A.E."/>
            <person name="van Eijk R."/>
            <person name="Schleper C."/>
            <person name="Guy L."/>
            <person name="Ettema T.J."/>
        </authorList>
    </citation>
    <scope>NUCLEOTIDE SEQUENCE</scope>
</reference>
<evidence type="ECO:0000259" key="5">
    <source>
        <dbReference type="Pfam" id="PF03717"/>
    </source>
</evidence>
<dbReference type="GO" id="GO:0071555">
    <property type="term" value="P:cell wall organization"/>
    <property type="evidence" value="ECO:0007669"/>
    <property type="project" value="TreeGrafter"/>
</dbReference>
<keyword evidence="3" id="KW-0812">Transmembrane</keyword>
<evidence type="ECO:0000259" key="4">
    <source>
        <dbReference type="Pfam" id="PF00905"/>
    </source>
</evidence>
<organism evidence="6">
    <name type="scientific">marine sediment metagenome</name>
    <dbReference type="NCBI Taxonomy" id="412755"/>
    <lineage>
        <taxon>unclassified sequences</taxon>
        <taxon>metagenomes</taxon>
        <taxon>ecological metagenomes</taxon>
    </lineage>
</organism>
<dbReference type="SUPFAM" id="SSF56601">
    <property type="entry name" value="beta-lactamase/transpeptidase-like"/>
    <property type="match status" value="1"/>
</dbReference>
<comment type="caution">
    <text evidence="6">The sequence shown here is derived from an EMBL/GenBank/DDBJ whole genome shotgun (WGS) entry which is preliminary data.</text>
</comment>
<keyword evidence="3" id="KW-1133">Transmembrane helix</keyword>
<dbReference type="Pfam" id="PF00905">
    <property type="entry name" value="Transpeptidase"/>
    <property type="match status" value="1"/>
</dbReference>
<dbReference type="EMBL" id="LAZR01000628">
    <property type="protein sequence ID" value="KKN62339.1"/>
    <property type="molecule type" value="Genomic_DNA"/>
</dbReference>
<protein>
    <recommendedName>
        <fullName evidence="7">Penicillin-binding protein transpeptidase domain-containing protein</fullName>
    </recommendedName>
</protein>
<dbReference type="GO" id="GO:0008658">
    <property type="term" value="F:penicillin binding"/>
    <property type="evidence" value="ECO:0007669"/>
    <property type="project" value="InterPro"/>
</dbReference>
<dbReference type="Gene3D" id="3.90.1310.10">
    <property type="entry name" value="Penicillin-binding protein 2a (Domain 2)"/>
    <property type="match status" value="1"/>
</dbReference>
<dbReference type="InterPro" id="IPR005311">
    <property type="entry name" value="PBP_dimer"/>
</dbReference>
<feature type="transmembrane region" description="Helical" evidence="3">
    <location>
        <begin position="20"/>
        <end position="39"/>
    </location>
</feature>
<name>A0A0F9S5K5_9ZZZZ</name>
<dbReference type="Gene3D" id="3.40.710.10">
    <property type="entry name" value="DD-peptidase/beta-lactamase superfamily"/>
    <property type="match status" value="1"/>
</dbReference>
<evidence type="ECO:0000313" key="6">
    <source>
        <dbReference type="EMBL" id="KKN62339.1"/>
    </source>
</evidence>
<dbReference type="Gene3D" id="3.30.450.330">
    <property type="match status" value="1"/>
</dbReference>
<dbReference type="InterPro" id="IPR050515">
    <property type="entry name" value="Beta-lactam/transpept"/>
</dbReference>
<evidence type="ECO:0000256" key="1">
    <source>
        <dbReference type="ARBA" id="ARBA00004370"/>
    </source>
</evidence>
<dbReference type="AlphaFoldDB" id="A0A0F9S5K5"/>
<evidence type="ECO:0000256" key="2">
    <source>
        <dbReference type="ARBA" id="ARBA00023136"/>
    </source>
</evidence>
<dbReference type="PANTHER" id="PTHR30627:SF1">
    <property type="entry name" value="PEPTIDOGLYCAN D,D-TRANSPEPTIDASE FTSI"/>
    <property type="match status" value="1"/>
</dbReference>
<feature type="domain" description="Penicillin-binding protein transpeptidase" evidence="4">
    <location>
        <begin position="259"/>
        <end position="567"/>
    </location>
</feature>
<dbReference type="GO" id="GO:0005886">
    <property type="term" value="C:plasma membrane"/>
    <property type="evidence" value="ECO:0007669"/>
    <property type="project" value="TreeGrafter"/>
</dbReference>
<evidence type="ECO:0008006" key="7">
    <source>
        <dbReference type="Google" id="ProtNLM"/>
    </source>
</evidence>
<dbReference type="PANTHER" id="PTHR30627">
    <property type="entry name" value="PEPTIDOGLYCAN D,D-TRANSPEPTIDASE"/>
    <property type="match status" value="1"/>
</dbReference>
<proteinExistence type="predicted"/>
<gene>
    <name evidence="6" type="ORF">LCGC14_0513020</name>
</gene>
<dbReference type="SUPFAM" id="SSF56519">
    <property type="entry name" value="Penicillin binding protein dimerisation domain"/>
    <property type="match status" value="1"/>
</dbReference>
<feature type="domain" description="Penicillin-binding protein dimerisation" evidence="5">
    <location>
        <begin position="78"/>
        <end position="178"/>
    </location>
</feature>
<dbReference type="InterPro" id="IPR001460">
    <property type="entry name" value="PCN-bd_Tpept"/>
</dbReference>
<dbReference type="InterPro" id="IPR012338">
    <property type="entry name" value="Beta-lactam/transpept-like"/>
</dbReference>
<sequence length="589" mass="63598">MSPESSNSQSRFERRSLARLNFLFTVLLLTMAVLAVRLATMVRRGQAAAVRYVERQQRMVVPIPARPGSIWAHSGQTYRLLAGSKQSPGCYVDSALISDAQLGPVVGELAEAVEMDPAAVRKIIMARRGGRFVWIKHDLADAQVQAVKSLKRLAVGISHEWRREYPNGALAATVLGYRRRNGEAGGGLELALQEHLAAVDGREVMVADAQRRPIWLAAAETIPPHDGDNVYLTIDLAIQSYLAEAVAEAVDTFEAKWGVGVVVQPTTGRILAMCSAPSFDPHRYQEAQAAHRANRAIGSPFEPGSVAKPLFAAVAVDQGLANYQTLIDCEDGSYSARRGGRITDHGKAFGEMTLEDVVVFSSNIGMAKIGERLGNGRLHAAAMRYGFGAKTGIGLPGESAGIVRPADQWNGYSLRRVPFGQEISVSALQLVMAFSALANGGQLLRPQLVDHVRDASNQVVWRSERQVVRRVVSARTAAQAVAVMEQVVQRGTGKACRLDRWSSFGKTGTGQIPGPGGYVDGAYTGSFVGGAPVRSPRVVCLISVYWPDKSKGYYGSKVAAPYVRKVLSRTLAYLDVPPDAPDEQLARAR</sequence>